<feature type="transmembrane region" description="Helical" evidence="9">
    <location>
        <begin position="132"/>
        <end position="157"/>
    </location>
</feature>
<dbReference type="InterPro" id="IPR050482">
    <property type="entry name" value="Sensor_HK_TwoCompSys"/>
</dbReference>
<dbReference type="Gene3D" id="1.20.5.1930">
    <property type="match status" value="1"/>
</dbReference>
<dbReference type="AlphaFoldDB" id="A0A4R0HG66"/>
<evidence type="ECO:0000256" key="7">
    <source>
        <dbReference type="ARBA" id="ARBA00022840"/>
    </source>
</evidence>
<dbReference type="RefSeq" id="WP_131334654.1">
    <property type="nucleotide sequence ID" value="NZ_SJJZ01000001.1"/>
</dbReference>
<evidence type="ECO:0000256" key="4">
    <source>
        <dbReference type="ARBA" id="ARBA00022679"/>
    </source>
</evidence>
<keyword evidence="9" id="KW-1133">Transmembrane helix</keyword>
<protein>
    <recommendedName>
        <fullName evidence="2">histidine kinase</fullName>
        <ecNumber evidence="2">2.7.13.3</ecNumber>
    </recommendedName>
</protein>
<sequence length="452" mass="47906">MSATLPSYVGPRISPPYAVAVVRRTRASTESLAVRRRTHVPSCPGATVDQVDTGIFAALIAPGSRAAPGYGRLTPRDRVVDVACVLIAFLVGLLAVGDVEPPPRIGPLPHWLDVSLCAAGALSLLLRRRSPAGLAVLMILASTLVPSVGAAGGLALFNVAVHRRTAVSLSLGAAAMASCMVQFWLYPVADVPNGYWIAVTLTALACLVLVAWGIVIRTRRQLMASLTERAVRAESEQQLRVEQGQRLERERIAREMHDALGHRLSLLSMHAGALEFRPDMPSAELSRAAGVIRSSARDCVDDLREIVGVLRSRPAADGPRRGIAELDELVAESRTAGMQIELEVAAELGAVPDSIGRHAYRIVQEGLTNARKHAPHQAVRVAVSGVAGAGLSMEVSNRLEPGGAGPGSRVGLIGLAERASLAGGRFEHGPTADGEFRLAAWLPWVAYDDGRE</sequence>
<keyword evidence="6 11" id="KW-0418">Kinase</keyword>
<evidence type="ECO:0000259" key="10">
    <source>
        <dbReference type="Pfam" id="PF07730"/>
    </source>
</evidence>
<dbReference type="GO" id="GO:0000155">
    <property type="term" value="F:phosphorelay sensor kinase activity"/>
    <property type="evidence" value="ECO:0007669"/>
    <property type="project" value="InterPro"/>
</dbReference>
<evidence type="ECO:0000256" key="5">
    <source>
        <dbReference type="ARBA" id="ARBA00022741"/>
    </source>
</evidence>
<keyword evidence="3" id="KW-0597">Phosphoprotein</keyword>
<organism evidence="11 12">
    <name type="scientific">Kribbella soli</name>
    <dbReference type="NCBI Taxonomy" id="1124743"/>
    <lineage>
        <taxon>Bacteria</taxon>
        <taxon>Bacillati</taxon>
        <taxon>Actinomycetota</taxon>
        <taxon>Actinomycetes</taxon>
        <taxon>Propionibacteriales</taxon>
        <taxon>Kribbellaceae</taxon>
        <taxon>Kribbella</taxon>
    </lineage>
</organism>
<feature type="transmembrane region" description="Helical" evidence="9">
    <location>
        <begin position="195"/>
        <end position="216"/>
    </location>
</feature>
<name>A0A4R0HG66_9ACTN</name>
<keyword evidence="12" id="KW-1185">Reference proteome</keyword>
<dbReference type="InterPro" id="IPR036890">
    <property type="entry name" value="HATPase_C_sf"/>
</dbReference>
<evidence type="ECO:0000256" key="1">
    <source>
        <dbReference type="ARBA" id="ARBA00000085"/>
    </source>
</evidence>
<proteinExistence type="predicted"/>
<dbReference type="GO" id="GO:0016020">
    <property type="term" value="C:membrane"/>
    <property type="evidence" value="ECO:0007669"/>
    <property type="project" value="InterPro"/>
</dbReference>
<dbReference type="GO" id="GO:0046983">
    <property type="term" value="F:protein dimerization activity"/>
    <property type="evidence" value="ECO:0007669"/>
    <property type="project" value="InterPro"/>
</dbReference>
<keyword evidence="9" id="KW-0472">Membrane</keyword>
<dbReference type="PANTHER" id="PTHR24421:SF10">
    <property type="entry name" value="NITRATE_NITRITE SENSOR PROTEIN NARQ"/>
    <property type="match status" value="1"/>
</dbReference>
<comment type="caution">
    <text evidence="11">The sequence shown here is derived from an EMBL/GenBank/DDBJ whole genome shotgun (WGS) entry which is preliminary data.</text>
</comment>
<dbReference type="PANTHER" id="PTHR24421">
    <property type="entry name" value="NITRATE/NITRITE SENSOR PROTEIN NARX-RELATED"/>
    <property type="match status" value="1"/>
</dbReference>
<feature type="transmembrane region" description="Helical" evidence="9">
    <location>
        <begin position="108"/>
        <end position="126"/>
    </location>
</feature>
<evidence type="ECO:0000313" key="11">
    <source>
        <dbReference type="EMBL" id="TCC10237.1"/>
    </source>
</evidence>
<keyword evidence="4" id="KW-0808">Transferase</keyword>
<evidence type="ECO:0000313" key="12">
    <source>
        <dbReference type="Proteomes" id="UP000292346"/>
    </source>
</evidence>
<comment type="catalytic activity">
    <reaction evidence="1">
        <text>ATP + protein L-histidine = ADP + protein N-phospho-L-histidine.</text>
        <dbReference type="EC" id="2.7.13.3"/>
    </reaction>
</comment>
<evidence type="ECO:0000256" key="3">
    <source>
        <dbReference type="ARBA" id="ARBA00022553"/>
    </source>
</evidence>
<dbReference type="GO" id="GO:0005524">
    <property type="term" value="F:ATP binding"/>
    <property type="evidence" value="ECO:0007669"/>
    <property type="project" value="UniProtKB-KW"/>
</dbReference>
<reference evidence="11 12" key="1">
    <citation type="submission" date="2019-02" db="EMBL/GenBank/DDBJ databases">
        <title>Kribbella capetownensis sp. nov. and Kribbella speibonae sp. nov., isolated from soil.</title>
        <authorList>
            <person name="Curtis S.M."/>
            <person name="Norton I."/>
            <person name="Everest G.J."/>
            <person name="Meyers P.R."/>
        </authorList>
    </citation>
    <scope>NUCLEOTIDE SEQUENCE [LARGE SCALE GENOMIC DNA]</scope>
    <source>
        <strain evidence="11 12">KCTC 29219</strain>
    </source>
</reference>
<evidence type="ECO:0000256" key="6">
    <source>
        <dbReference type="ARBA" id="ARBA00022777"/>
    </source>
</evidence>
<evidence type="ECO:0000256" key="2">
    <source>
        <dbReference type="ARBA" id="ARBA00012438"/>
    </source>
</evidence>
<keyword evidence="7" id="KW-0067">ATP-binding</keyword>
<evidence type="ECO:0000256" key="9">
    <source>
        <dbReference type="SAM" id="Phobius"/>
    </source>
</evidence>
<dbReference type="EMBL" id="SJJZ01000001">
    <property type="protein sequence ID" value="TCC10237.1"/>
    <property type="molecule type" value="Genomic_DNA"/>
</dbReference>
<dbReference type="Gene3D" id="3.30.565.10">
    <property type="entry name" value="Histidine kinase-like ATPase, C-terminal domain"/>
    <property type="match status" value="1"/>
</dbReference>
<accession>A0A4R0HG66</accession>
<feature type="transmembrane region" description="Helical" evidence="9">
    <location>
        <begin position="169"/>
        <end position="189"/>
    </location>
</feature>
<feature type="transmembrane region" description="Helical" evidence="9">
    <location>
        <begin position="79"/>
        <end position="96"/>
    </location>
</feature>
<dbReference type="EC" id="2.7.13.3" evidence="2"/>
<dbReference type="InterPro" id="IPR011712">
    <property type="entry name" value="Sig_transdc_His_kin_sub3_dim/P"/>
</dbReference>
<dbReference type="Proteomes" id="UP000292346">
    <property type="component" value="Unassembled WGS sequence"/>
</dbReference>
<dbReference type="Pfam" id="PF07730">
    <property type="entry name" value="HisKA_3"/>
    <property type="match status" value="1"/>
</dbReference>
<keyword evidence="5" id="KW-0547">Nucleotide-binding</keyword>
<feature type="domain" description="Signal transduction histidine kinase subgroup 3 dimerisation and phosphoacceptor" evidence="10">
    <location>
        <begin position="248"/>
        <end position="313"/>
    </location>
</feature>
<dbReference type="OrthoDB" id="227596at2"/>
<gene>
    <name evidence="11" type="ORF">E0H45_02605</name>
</gene>
<keyword evidence="9" id="KW-0812">Transmembrane</keyword>
<dbReference type="SUPFAM" id="SSF55874">
    <property type="entry name" value="ATPase domain of HSP90 chaperone/DNA topoisomerase II/histidine kinase"/>
    <property type="match status" value="1"/>
</dbReference>
<evidence type="ECO:0000256" key="8">
    <source>
        <dbReference type="ARBA" id="ARBA00023012"/>
    </source>
</evidence>
<keyword evidence="8" id="KW-0902">Two-component regulatory system</keyword>
<dbReference type="CDD" id="cd16917">
    <property type="entry name" value="HATPase_UhpB-NarQ-NarX-like"/>
    <property type="match status" value="1"/>
</dbReference>